<dbReference type="OrthoDB" id="9896276at2"/>
<evidence type="ECO:0000313" key="2">
    <source>
        <dbReference type="Proteomes" id="UP000269883"/>
    </source>
</evidence>
<dbReference type="AlphaFoldDB" id="A0A2Z6AVC0"/>
<dbReference type="InterPro" id="IPR016181">
    <property type="entry name" value="Acyl_CoA_acyltransferase"/>
</dbReference>
<name>A0A2Z6AVC0_9BACT</name>
<keyword evidence="2" id="KW-1185">Reference proteome</keyword>
<accession>A0A2Z6AVC0</accession>
<keyword evidence="1" id="KW-0808">Transferase</keyword>
<dbReference type="Proteomes" id="UP000269883">
    <property type="component" value="Chromosome"/>
</dbReference>
<dbReference type="EMBL" id="AP017378">
    <property type="protein sequence ID" value="BBD07192.1"/>
    <property type="molecule type" value="Genomic_DNA"/>
</dbReference>
<proteinExistence type="predicted"/>
<dbReference type="SUPFAM" id="SSF55729">
    <property type="entry name" value="Acyl-CoA N-acyltransferases (Nat)"/>
    <property type="match status" value="1"/>
</dbReference>
<dbReference type="GO" id="GO:0016740">
    <property type="term" value="F:transferase activity"/>
    <property type="evidence" value="ECO:0007669"/>
    <property type="project" value="UniProtKB-KW"/>
</dbReference>
<dbReference type="KEGG" id="dfl:DFE_0466"/>
<organism evidence="1 2">
    <name type="scientific">Desulfovibrio ferrophilus</name>
    <dbReference type="NCBI Taxonomy" id="241368"/>
    <lineage>
        <taxon>Bacteria</taxon>
        <taxon>Pseudomonadati</taxon>
        <taxon>Thermodesulfobacteriota</taxon>
        <taxon>Desulfovibrionia</taxon>
        <taxon>Desulfovibrionales</taxon>
        <taxon>Desulfovibrionaceae</taxon>
        <taxon>Desulfovibrio</taxon>
    </lineage>
</organism>
<gene>
    <name evidence="1" type="ORF">DFE_0466</name>
</gene>
<reference evidence="1 2" key="1">
    <citation type="journal article" date="2018" name="Sci. Adv.">
        <title>Multi-heme cytochromes provide a pathway for survival in energy-limited environments.</title>
        <authorList>
            <person name="Deng X."/>
            <person name="Dohmae N."/>
            <person name="Nealson K.H."/>
            <person name="Hashimoto K."/>
            <person name="Okamoto A."/>
        </authorList>
    </citation>
    <scope>NUCLEOTIDE SEQUENCE [LARGE SCALE GENOMIC DNA]</scope>
    <source>
        <strain evidence="1 2">IS5</strain>
    </source>
</reference>
<sequence length="174" mass="19102">MQQSSLVLVAFGSSLETGGNWLTLERRIQTYSNGCALNILPQLASFAGLGASEVRSVYCPGFTLEVRGGKARFGRMFSLPHELRGQGLGTYLLCGLVREAVGFGFGNLPVHGLHLIKQQDTPLRNAFYRSMGFTLTLYRDGSGWARAPRLDVLRMHHDPAKVRELNVQAPLGIL</sequence>
<evidence type="ECO:0000313" key="1">
    <source>
        <dbReference type="EMBL" id="BBD07192.1"/>
    </source>
</evidence>
<dbReference type="RefSeq" id="WP_126376194.1">
    <property type="nucleotide sequence ID" value="NZ_AP017378.1"/>
</dbReference>
<protein>
    <submittedName>
        <fullName evidence="1">Alanine acetyltransferase</fullName>
    </submittedName>
</protein>